<evidence type="ECO:0000256" key="3">
    <source>
        <dbReference type="ARBA" id="ARBA00022448"/>
    </source>
</evidence>
<keyword evidence="6 9" id="KW-0472">Membrane</keyword>
<evidence type="ECO:0000256" key="9">
    <source>
        <dbReference type="SAM" id="Phobius"/>
    </source>
</evidence>
<sequence>MLAGTEAFRSIPNHGSHLTWWTNDGLRQLNLLLGTIFVAQFLNGYDASLVSGFQSMKPWLKNLGNPDSDHIGLLNAATYLAGLCTAPFAAFIADRWGRKWCIRYSSVTNLIGTAIGAAAGSGGTNGYAMFIMSRIIIGSGLAFALMCSPIMLQELPHPKHRTWMAGFFDVAFIIGNFVAAWVNFGCSHLTNNWAWRIPYLIHIGPALIMIVLISFVPESPRWLIKNGREEEAKAFLAKYHANGKVDDELVAFEYAEIQEALRMERETKQDTWKVILSNRSSRHRLGCVILIAICQNLSGTAIISYYYTSILKLVGITDTVTQTGINAGLTSFTFLMALFGLWLTQRVKRRPQLLGTWFAVLLANIGLTVCTAEYTKTKNKGAGIGAVVFVWLYNGAFFVSCGPIFFSYPAEVLHYSMRGKGMMVWAITAKCLSVFSAYTNPVAMRNIGYKWYTFYTAILVVTGVCIYFFIVETKGHTLEEIGQLFDGKPLETSLHPELATMEYKGKGDAMVDVRGVPDEENSLDRKSES</sequence>
<dbReference type="OrthoDB" id="6133115at2759"/>
<evidence type="ECO:0000256" key="2">
    <source>
        <dbReference type="ARBA" id="ARBA00010992"/>
    </source>
</evidence>
<feature type="transmembrane region" description="Helical" evidence="9">
    <location>
        <begin position="196"/>
        <end position="216"/>
    </location>
</feature>
<dbReference type="PROSITE" id="PS50850">
    <property type="entry name" value="MFS"/>
    <property type="match status" value="1"/>
</dbReference>
<evidence type="ECO:0000259" key="10">
    <source>
        <dbReference type="PROSITE" id="PS50850"/>
    </source>
</evidence>
<feature type="transmembrane region" description="Helical" evidence="9">
    <location>
        <begin position="386"/>
        <end position="410"/>
    </location>
</feature>
<dbReference type="InterPro" id="IPR020846">
    <property type="entry name" value="MFS_dom"/>
</dbReference>
<feature type="transmembrane region" description="Helical" evidence="9">
    <location>
        <begin position="100"/>
        <end position="121"/>
    </location>
</feature>
<evidence type="ECO:0000256" key="6">
    <source>
        <dbReference type="ARBA" id="ARBA00023136"/>
    </source>
</evidence>
<proteinExistence type="inferred from homology"/>
<keyword evidence="4 9" id="KW-0812">Transmembrane</keyword>
<dbReference type="GO" id="GO:0005351">
    <property type="term" value="F:carbohydrate:proton symporter activity"/>
    <property type="evidence" value="ECO:0007669"/>
    <property type="project" value="TreeGrafter"/>
</dbReference>
<dbReference type="InterPro" id="IPR036259">
    <property type="entry name" value="MFS_trans_sf"/>
</dbReference>
<keyword evidence="12" id="KW-1185">Reference proteome</keyword>
<dbReference type="Proteomes" id="UP000219338">
    <property type="component" value="Unassembled WGS sequence"/>
</dbReference>
<keyword evidence="5 9" id="KW-1133">Transmembrane helix</keyword>
<reference evidence="12" key="1">
    <citation type="journal article" date="2017" name="Nat. Ecol. Evol.">
        <title>Genome expansion and lineage-specific genetic innovations in the forest pathogenic fungi Armillaria.</title>
        <authorList>
            <person name="Sipos G."/>
            <person name="Prasanna A.N."/>
            <person name="Walter M.C."/>
            <person name="O'Connor E."/>
            <person name="Balint B."/>
            <person name="Krizsan K."/>
            <person name="Kiss B."/>
            <person name="Hess J."/>
            <person name="Varga T."/>
            <person name="Slot J."/>
            <person name="Riley R."/>
            <person name="Boka B."/>
            <person name="Rigling D."/>
            <person name="Barry K."/>
            <person name="Lee J."/>
            <person name="Mihaltcheva S."/>
            <person name="LaButti K."/>
            <person name="Lipzen A."/>
            <person name="Waldron R."/>
            <person name="Moloney N.M."/>
            <person name="Sperisen C."/>
            <person name="Kredics L."/>
            <person name="Vagvoelgyi C."/>
            <person name="Patrignani A."/>
            <person name="Fitzpatrick D."/>
            <person name="Nagy I."/>
            <person name="Doyle S."/>
            <person name="Anderson J.B."/>
            <person name="Grigoriev I.V."/>
            <person name="Gueldener U."/>
            <person name="Muensterkoetter M."/>
            <person name="Nagy L.G."/>
        </authorList>
    </citation>
    <scope>NUCLEOTIDE SEQUENCE [LARGE SCALE GENOMIC DNA]</scope>
    <source>
        <strain evidence="12">C18/9</strain>
    </source>
</reference>
<evidence type="ECO:0000256" key="4">
    <source>
        <dbReference type="ARBA" id="ARBA00022692"/>
    </source>
</evidence>
<feature type="domain" description="Major facilitator superfamily (MFS) profile" evidence="10">
    <location>
        <begin position="32"/>
        <end position="474"/>
    </location>
</feature>
<dbReference type="PROSITE" id="PS00216">
    <property type="entry name" value="SUGAR_TRANSPORT_1"/>
    <property type="match status" value="1"/>
</dbReference>
<protein>
    <submittedName>
        <fullName evidence="11">Related to transporter (Major facilitator superfamily)</fullName>
    </submittedName>
</protein>
<evidence type="ECO:0000256" key="7">
    <source>
        <dbReference type="ARBA" id="ARBA00049119"/>
    </source>
</evidence>
<feature type="transmembrane region" description="Helical" evidence="9">
    <location>
        <begin position="422"/>
        <end position="439"/>
    </location>
</feature>
<keyword evidence="3 8" id="KW-0813">Transport</keyword>
<dbReference type="InterPro" id="IPR050360">
    <property type="entry name" value="MFS_Sugar_Transporters"/>
</dbReference>
<feature type="transmembrane region" description="Helical" evidence="9">
    <location>
        <begin position="327"/>
        <end position="344"/>
    </location>
</feature>
<dbReference type="InterPro" id="IPR003663">
    <property type="entry name" value="Sugar/inositol_transpt"/>
</dbReference>
<evidence type="ECO:0000313" key="12">
    <source>
        <dbReference type="Proteomes" id="UP000219338"/>
    </source>
</evidence>
<feature type="transmembrane region" description="Helical" evidence="9">
    <location>
        <begin position="127"/>
        <end position="152"/>
    </location>
</feature>
<dbReference type="AlphaFoldDB" id="A0A284R520"/>
<feature type="transmembrane region" description="Helical" evidence="9">
    <location>
        <begin position="285"/>
        <end position="307"/>
    </location>
</feature>
<dbReference type="PANTHER" id="PTHR48022">
    <property type="entry name" value="PLASTIDIC GLUCOSE TRANSPORTER 4"/>
    <property type="match status" value="1"/>
</dbReference>
<dbReference type="PANTHER" id="PTHR48022:SF64">
    <property type="entry name" value="MAJOR FACILITATOR SUPERFAMILY (MFS) PROFILE DOMAIN-CONTAINING PROTEIN"/>
    <property type="match status" value="1"/>
</dbReference>
<feature type="transmembrane region" description="Helical" evidence="9">
    <location>
        <begin position="31"/>
        <end position="53"/>
    </location>
</feature>
<dbReference type="STRING" id="47428.A0A284R520"/>
<feature type="transmembrane region" description="Helical" evidence="9">
    <location>
        <begin position="73"/>
        <end position="93"/>
    </location>
</feature>
<dbReference type="OMA" id="HRTWMAG"/>
<evidence type="ECO:0000256" key="5">
    <source>
        <dbReference type="ARBA" id="ARBA00022989"/>
    </source>
</evidence>
<evidence type="ECO:0000256" key="1">
    <source>
        <dbReference type="ARBA" id="ARBA00004141"/>
    </source>
</evidence>
<dbReference type="GO" id="GO:0016020">
    <property type="term" value="C:membrane"/>
    <property type="evidence" value="ECO:0007669"/>
    <property type="project" value="UniProtKB-SubCell"/>
</dbReference>
<accession>A0A284R520</accession>
<dbReference type="NCBIfam" id="TIGR00879">
    <property type="entry name" value="SP"/>
    <property type="match status" value="1"/>
</dbReference>
<organism evidence="11 12">
    <name type="scientific">Armillaria ostoyae</name>
    <name type="common">Armillaria root rot fungus</name>
    <dbReference type="NCBI Taxonomy" id="47428"/>
    <lineage>
        <taxon>Eukaryota</taxon>
        <taxon>Fungi</taxon>
        <taxon>Dikarya</taxon>
        <taxon>Basidiomycota</taxon>
        <taxon>Agaricomycotina</taxon>
        <taxon>Agaricomycetes</taxon>
        <taxon>Agaricomycetidae</taxon>
        <taxon>Agaricales</taxon>
        <taxon>Marasmiineae</taxon>
        <taxon>Physalacriaceae</taxon>
        <taxon>Armillaria</taxon>
    </lineage>
</organism>
<dbReference type="InterPro" id="IPR005828">
    <property type="entry name" value="MFS_sugar_transport-like"/>
</dbReference>
<dbReference type="InterPro" id="IPR005829">
    <property type="entry name" value="Sugar_transporter_CS"/>
</dbReference>
<evidence type="ECO:0000256" key="8">
    <source>
        <dbReference type="RuleBase" id="RU003346"/>
    </source>
</evidence>
<evidence type="ECO:0000313" key="11">
    <source>
        <dbReference type="EMBL" id="SJL03801.1"/>
    </source>
</evidence>
<dbReference type="FunFam" id="1.20.1250.20:FF:000134">
    <property type="entry name" value="MFS sugar transporter protein"/>
    <property type="match status" value="1"/>
</dbReference>
<comment type="similarity">
    <text evidence="2 8">Belongs to the major facilitator superfamily. Sugar transporter (TC 2.A.1.1) family.</text>
</comment>
<dbReference type="EMBL" id="FUEG01000004">
    <property type="protein sequence ID" value="SJL03801.1"/>
    <property type="molecule type" value="Genomic_DNA"/>
</dbReference>
<dbReference type="Gene3D" id="1.20.1250.20">
    <property type="entry name" value="MFS general substrate transporter like domains"/>
    <property type="match status" value="1"/>
</dbReference>
<dbReference type="Pfam" id="PF00083">
    <property type="entry name" value="Sugar_tr"/>
    <property type="match status" value="1"/>
</dbReference>
<gene>
    <name evidence="11" type="ORF">ARMOST_07158</name>
</gene>
<dbReference type="PRINTS" id="PR00171">
    <property type="entry name" value="SUGRTRNSPORT"/>
</dbReference>
<feature type="transmembrane region" description="Helical" evidence="9">
    <location>
        <begin position="451"/>
        <end position="470"/>
    </location>
</feature>
<feature type="transmembrane region" description="Helical" evidence="9">
    <location>
        <begin position="164"/>
        <end position="184"/>
    </location>
</feature>
<comment type="catalytic activity">
    <reaction evidence="7">
        <text>myo-inositol(out) + H(+)(out) = myo-inositol(in) + H(+)(in)</text>
        <dbReference type="Rhea" id="RHEA:60364"/>
        <dbReference type="ChEBI" id="CHEBI:15378"/>
        <dbReference type="ChEBI" id="CHEBI:17268"/>
    </reaction>
</comment>
<dbReference type="SUPFAM" id="SSF103473">
    <property type="entry name" value="MFS general substrate transporter"/>
    <property type="match status" value="1"/>
</dbReference>
<name>A0A284R520_ARMOS</name>
<comment type="subcellular location">
    <subcellularLocation>
        <location evidence="1">Membrane</location>
        <topology evidence="1">Multi-pass membrane protein</topology>
    </subcellularLocation>
</comment>